<dbReference type="InterPro" id="IPR003772">
    <property type="entry name" value="YceD"/>
</dbReference>
<name>A0A0F9LQZ6_9ZZZZ</name>
<reference evidence="2" key="1">
    <citation type="journal article" date="2015" name="Nature">
        <title>Complex archaea that bridge the gap between prokaryotes and eukaryotes.</title>
        <authorList>
            <person name="Spang A."/>
            <person name="Saw J.H."/>
            <person name="Jorgensen S.L."/>
            <person name="Zaremba-Niedzwiedzka K."/>
            <person name="Martijn J."/>
            <person name="Lind A.E."/>
            <person name="van Eijk R."/>
            <person name="Schleper C."/>
            <person name="Guy L."/>
            <person name="Ettema T.J."/>
        </authorList>
    </citation>
    <scope>NUCLEOTIDE SEQUENCE</scope>
</reference>
<evidence type="ECO:0008006" key="3">
    <source>
        <dbReference type="Google" id="ProtNLM"/>
    </source>
</evidence>
<dbReference type="EMBL" id="LAZR01011862">
    <property type="protein sequence ID" value="KKM56867.1"/>
    <property type="molecule type" value="Genomic_DNA"/>
</dbReference>
<proteinExistence type="predicted"/>
<evidence type="ECO:0000256" key="1">
    <source>
        <dbReference type="SAM" id="MobiDB-lite"/>
    </source>
</evidence>
<comment type="caution">
    <text evidence="2">The sequence shown here is derived from an EMBL/GenBank/DDBJ whole genome shotgun (WGS) entry which is preliminary data.</text>
</comment>
<feature type="region of interest" description="Disordered" evidence="1">
    <location>
        <begin position="166"/>
        <end position="189"/>
    </location>
</feature>
<dbReference type="AlphaFoldDB" id="A0A0F9LQZ6"/>
<organism evidence="2">
    <name type="scientific">marine sediment metagenome</name>
    <dbReference type="NCBI Taxonomy" id="412755"/>
    <lineage>
        <taxon>unclassified sequences</taxon>
        <taxon>metagenomes</taxon>
        <taxon>ecological metagenomes</taxon>
    </lineage>
</organism>
<accession>A0A0F9LQZ6</accession>
<evidence type="ECO:0000313" key="2">
    <source>
        <dbReference type="EMBL" id="KKM56867.1"/>
    </source>
</evidence>
<gene>
    <name evidence="2" type="ORF">LCGC14_1551300</name>
</gene>
<dbReference type="Pfam" id="PF02620">
    <property type="entry name" value="YceD"/>
    <property type="match status" value="1"/>
</dbReference>
<protein>
    <recommendedName>
        <fullName evidence="3">DUF177 domain-containing protein</fullName>
    </recommendedName>
</protein>
<sequence>MHPPLNRLGIKISVEMMKQKEFNIPFSGLKQGKHNFEYNIDNAFFESFGYNEFNAADIDLKVTLMKMSTMLEFEMEASGTVNVDCDLTSEPFDQPISGRLELVVKFGDEFNDEDDELLIVPHGSHQVNIAQYIYEMLVLGVPQKRVHPGVLDGSLQSEALKKLEELRPKENKKESDPRWDELKKLLTDK</sequence>